<comment type="catalytic activity">
    <reaction evidence="2">
        <text>a D-aminoacyl-tRNA + H2O = a tRNA + a D-alpha-amino acid + H(+)</text>
        <dbReference type="Rhea" id="RHEA:13953"/>
        <dbReference type="Rhea" id="RHEA-COMP:10123"/>
        <dbReference type="Rhea" id="RHEA-COMP:10124"/>
        <dbReference type="ChEBI" id="CHEBI:15377"/>
        <dbReference type="ChEBI" id="CHEBI:15378"/>
        <dbReference type="ChEBI" id="CHEBI:59871"/>
        <dbReference type="ChEBI" id="CHEBI:78442"/>
        <dbReference type="ChEBI" id="CHEBI:79333"/>
        <dbReference type="EC" id="3.1.1.96"/>
    </reaction>
</comment>
<evidence type="ECO:0000313" key="3">
    <source>
        <dbReference type="EMBL" id="CEP26510.1"/>
    </source>
</evidence>
<dbReference type="EC" id="3.1.1.96" evidence="2"/>
<evidence type="ECO:0000256" key="1">
    <source>
        <dbReference type="ARBA" id="ARBA00009673"/>
    </source>
</evidence>
<comment type="subcellular location">
    <subcellularLocation>
        <location evidence="2">Cytoplasm</location>
    </subcellularLocation>
</comment>
<sequence>MRVVLQRASRAQVSIDGQVVGQLPAPGLVALVGVTHGDDAATADKLAAKTWNLRILDDEKSASDVNAPILAISQFTLYADTHKGRRPSWGAAAPGPVSEPIVDAYVAALRKLGAHVETGHFGADMQVELVNDGPVTIILDSEH</sequence>
<dbReference type="NCBIfam" id="TIGR00256">
    <property type="entry name" value="D-aminoacyl-tRNA deacylase"/>
    <property type="match status" value="1"/>
</dbReference>
<dbReference type="GO" id="GO:0043908">
    <property type="term" value="F:Ser(Gly)-tRNA(Ala) hydrolase activity"/>
    <property type="evidence" value="ECO:0007669"/>
    <property type="project" value="UniProtKB-UniRule"/>
</dbReference>
<organism evidence="3">
    <name type="scientific">Propionibacterium freudenreichii subsp. freudenreichii</name>
    <dbReference type="NCBI Taxonomy" id="66712"/>
    <lineage>
        <taxon>Bacteria</taxon>
        <taxon>Bacillati</taxon>
        <taxon>Actinomycetota</taxon>
        <taxon>Actinomycetes</taxon>
        <taxon>Propionibacteriales</taxon>
        <taxon>Propionibacteriaceae</taxon>
        <taxon>Propionibacterium</taxon>
    </lineage>
</organism>
<name>A0A0B7NRM4_PROFF</name>
<comment type="function">
    <text evidence="2">An aminoacyl-tRNA editing enzyme that deacylates mischarged D-aminoacyl-tRNAs. Also deacylates mischarged glycyl-tRNA(Ala), protecting cells against glycine mischarging by AlaRS. Acts via tRNA-based rather than protein-based catalysis; rejects L-amino acids rather than detecting D-amino acids in the active site. By recycling D-aminoacyl-tRNA to D-amino acids and free tRNA molecules, this enzyme counteracts the toxicity associated with the formation of D-aminoacyl-tRNA entities in vivo and helps enforce protein L-homochirality.</text>
</comment>
<keyword evidence="2" id="KW-0694">RNA-binding</keyword>
<reference evidence="3" key="1">
    <citation type="submission" date="2014-08" db="EMBL/GenBank/DDBJ databases">
        <authorList>
            <person name="Falentin Helene"/>
        </authorList>
    </citation>
    <scope>NUCLEOTIDE SEQUENCE</scope>
</reference>
<dbReference type="GO" id="GO:0019478">
    <property type="term" value="P:D-amino acid catabolic process"/>
    <property type="evidence" value="ECO:0007669"/>
    <property type="project" value="UniProtKB-UniRule"/>
</dbReference>
<dbReference type="Gene3D" id="3.50.80.10">
    <property type="entry name" value="D-tyrosyl-tRNA(Tyr) deacylase"/>
    <property type="match status" value="1"/>
</dbReference>
<dbReference type="GO" id="GO:0051500">
    <property type="term" value="F:D-tyrosyl-tRNA(Tyr) deacylase activity"/>
    <property type="evidence" value="ECO:0007669"/>
    <property type="project" value="TreeGrafter"/>
</dbReference>
<protein>
    <recommendedName>
        <fullName evidence="2">D-aminoacyl-tRNA deacylase</fullName>
        <shortName evidence="2">DTD</shortName>
        <ecNumber evidence="2">3.1.1.96</ecNumber>
    </recommendedName>
    <alternativeName>
        <fullName evidence="2">Gly-tRNA(Ala) deacylase</fullName>
        <ecNumber evidence="2">3.1.1.-</ecNumber>
    </alternativeName>
</protein>
<dbReference type="HAMAP" id="MF_00518">
    <property type="entry name" value="Deacylase_Dtd"/>
    <property type="match status" value="1"/>
</dbReference>
<dbReference type="InterPro" id="IPR023509">
    <property type="entry name" value="DTD-like_sf"/>
</dbReference>
<feature type="short sequence motif" description="Gly-cisPro motif, important for rejection of L-amino acids" evidence="2">
    <location>
        <begin position="133"/>
        <end position="134"/>
    </location>
</feature>
<dbReference type="GO" id="GO:0000049">
    <property type="term" value="F:tRNA binding"/>
    <property type="evidence" value="ECO:0007669"/>
    <property type="project" value="UniProtKB-UniRule"/>
</dbReference>
<dbReference type="FunFam" id="3.50.80.10:FF:000001">
    <property type="entry name" value="D-aminoacyl-tRNA deacylase"/>
    <property type="match status" value="1"/>
</dbReference>
<dbReference type="PANTHER" id="PTHR10472:SF5">
    <property type="entry name" value="D-AMINOACYL-TRNA DEACYLASE 1"/>
    <property type="match status" value="1"/>
</dbReference>
<dbReference type="AlphaFoldDB" id="A0A0B7NRM4"/>
<dbReference type="EMBL" id="LM676414">
    <property type="protein sequence ID" value="CEP26510.1"/>
    <property type="molecule type" value="Genomic_DNA"/>
</dbReference>
<keyword evidence="2" id="KW-0820">tRNA-binding</keyword>
<dbReference type="GO" id="GO:0005737">
    <property type="term" value="C:cytoplasm"/>
    <property type="evidence" value="ECO:0007669"/>
    <property type="project" value="UniProtKB-SubCell"/>
</dbReference>
<comment type="subunit">
    <text evidence="2">Homodimer.</text>
</comment>
<accession>A0A0B7NRM4</accession>
<dbReference type="CDD" id="cd00563">
    <property type="entry name" value="Dtyr_deacylase"/>
    <property type="match status" value="1"/>
</dbReference>
<dbReference type="GO" id="GO:0106026">
    <property type="term" value="F:Gly-tRNA(Ala) deacylase activity"/>
    <property type="evidence" value="ECO:0007669"/>
    <property type="project" value="UniProtKB-UniRule"/>
</dbReference>
<dbReference type="PANTHER" id="PTHR10472">
    <property type="entry name" value="D-TYROSYL-TRNA TYR DEACYLASE"/>
    <property type="match status" value="1"/>
</dbReference>
<comment type="catalytic activity">
    <reaction evidence="2">
        <text>glycyl-tRNA(Ala) + H2O = tRNA(Ala) + glycine + H(+)</text>
        <dbReference type="Rhea" id="RHEA:53744"/>
        <dbReference type="Rhea" id="RHEA-COMP:9657"/>
        <dbReference type="Rhea" id="RHEA-COMP:13640"/>
        <dbReference type="ChEBI" id="CHEBI:15377"/>
        <dbReference type="ChEBI" id="CHEBI:15378"/>
        <dbReference type="ChEBI" id="CHEBI:57305"/>
        <dbReference type="ChEBI" id="CHEBI:78442"/>
        <dbReference type="ChEBI" id="CHEBI:78522"/>
    </reaction>
</comment>
<comment type="similarity">
    <text evidence="1 2">Belongs to the DTD family.</text>
</comment>
<evidence type="ECO:0000256" key="2">
    <source>
        <dbReference type="HAMAP-Rule" id="MF_00518"/>
    </source>
</evidence>
<comment type="domain">
    <text evidence="2">A Gly-cisPro motif from one monomer fits into the active site of the other monomer to allow specific chiral rejection of L-amino acids.</text>
</comment>
<dbReference type="Pfam" id="PF02580">
    <property type="entry name" value="Tyr_Deacylase"/>
    <property type="match status" value="1"/>
</dbReference>
<proteinExistence type="inferred from homology"/>
<keyword evidence="2 3" id="KW-0378">Hydrolase</keyword>
<keyword evidence="2" id="KW-0963">Cytoplasm</keyword>
<dbReference type="EC" id="3.1.1.-" evidence="2"/>
<dbReference type="SUPFAM" id="SSF69500">
    <property type="entry name" value="DTD-like"/>
    <property type="match status" value="1"/>
</dbReference>
<gene>
    <name evidence="2 3" type="primary">dtd</name>
    <name evidence="3" type="ORF">PFCIRM138_07955</name>
</gene>
<dbReference type="InterPro" id="IPR003732">
    <property type="entry name" value="Daa-tRNA_deacyls_DTD"/>
</dbReference>